<evidence type="ECO:0000313" key="3">
    <source>
        <dbReference type="EMBL" id="REE80945.1"/>
    </source>
</evidence>
<feature type="domain" description="SnoaL-like" evidence="2">
    <location>
        <begin position="29"/>
        <end position="150"/>
    </location>
</feature>
<dbReference type="OrthoDB" id="1177502at2"/>
<dbReference type="EMBL" id="QTTQ01000011">
    <property type="protein sequence ID" value="REE80945.1"/>
    <property type="molecule type" value="Genomic_DNA"/>
</dbReference>
<comment type="caution">
    <text evidence="3">The sequence shown here is derived from an EMBL/GenBank/DDBJ whole genome shotgun (WGS) entry which is preliminary data.</text>
</comment>
<protein>
    <submittedName>
        <fullName evidence="3">Ketosteroid isomerase-like protein</fullName>
    </submittedName>
</protein>
<dbReference type="InterPro" id="IPR032710">
    <property type="entry name" value="NTF2-like_dom_sf"/>
</dbReference>
<dbReference type="RefSeq" id="WP_115881886.1">
    <property type="nucleotide sequence ID" value="NZ_QTTQ01000011.1"/>
</dbReference>
<evidence type="ECO:0000259" key="2">
    <source>
        <dbReference type="Pfam" id="PF13474"/>
    </source>
</evidence>
<keyword evidence="4" id="KW-1185">Reference proteome</keyword>
<proteinExistence type="predicted"/>
<dbReference type="InterPro" id="IPR037401">
    <property type="entry name" value="SnoaL-like"/>
</dbReference>
<dbReference type="AlphaFoldDB" id="A0A3D9RW85"/>
<accession>A0A3D9RW85</accession>
<dbReference type="Pfam" id="PF13474">
    <property type="entry name" value="SnoaL_3"/>
    <property type="match status" value="1"/>
</dbReference>
<keyword evidence="3" id="KW-0413">Isomerase</keyword>
<sequence>MKKIALSVLVLYISLSGFAQNFTKDENAIKQLIEDYKVSINKADTILGVKVWADIPEVSFIHPRGHEKGWNGVKDNFYGMFRERFKTRDLKSSNETINVYNNVAWVEFYWVYDATFADGTAMQSKGRETQILKKINNNWRIVHVHYSGMPKTGEKEGF</sequence>
<feature type="chain" id="PRO_5017832277" evidence="1">
    <location>
        <begin position="20"/>
        <end position="158"/>
    </location>
</feature>
<evidence type="ECO:0000313" key="4">
    <source>
        <dbReference type="Proteomes" id="UP000256429"/>
    </source>
</evidence>
<dbReference type="SUPFAM" id="SSF54427">
    <property type="entry name" value="NTF2-like"/>
    <property type="match status" value="1"/>
</dbReference>
<dbReference type="Proteomes" id="UP000256429">
    <property type="component" value="Unassembled WGS sequence"/>
</dbReference>
<feature type="signal peptide" evidence="1">
    <location>
        <begin position="1"/>
        <end position="19"/>
    </location>
</feature>
<dbReference type="Gene3D" id="3.10.450.50">
    <property type="match status" value="1"/>
</dbReference>
<dbReference type="GO" id="GO:0016853">
    <property type="term" value="F:isomerase activity"/>
    <property type="evidence" value="ECO:0007669"/>
    <property type="project" value="UniProtKB-KW"/>
</dbReference>
<evidence type="ECO:0000256" key="1">
    <source>
        <dbReference type="SAM" id="SignalP"/>
    </source>
</evidence>
<reference evidence="3 4" key="1">
    <citation type="submission" date="2018-08" db="EMBL/GenBank/DDBJ databases">
        <title>Genomic Encyclopedia of Type Strains, Phase III (KMG-III): the genomes of soil and plant-associated and newly described type strains.</title>
        <authorList>
            <person name="Whitman W."/>
        </authorList>
    </citation>
    <scope>NUCLEOTIDE SEQUENCE [LARGE SCALE GENOMIC DNA]</scope>
    <source>
        <strain evidence="3 4">325-5</strain>
    </source>
</reference>
<name>A0A3D9RW85_9FLAO</name>
<keyword evidence="1" id="KW-0732">Signal</keyword>
<gene>
    <name evidence="3" type="ORF">BX611_2605</name>
</gene>
<organism evidence="3 4">
    <name type="scientific">Lutibacter oceani</name>
    <dbReference type="NCBI Taxonomy" id="1853311"/>
    <lineage>
        <taxon>Bacteria</taxon>
        <taxon>Pseudomonadati</taxon>
        <taxon>Bacteroidota</taxon>
        <taxon>Flavobacteriia</taxon>
        <taxon>Flavobacteriales</taxon>
        <taxon>Flavobacteriaceae</taxon>
        <taxon>Lutibacter</taxon>
    </lineage>
</organism>